<evidence type="ECO:0000313" key="2">
    <source>
        <dbReference type="EMBL" id="PDP60624.1"/>
    </source>
</evidence>
<evidence type="ECO:0000313" key="3">
    <source>
        <dbReference type="Proteomes" id="UP000219058"/>
    </source>
</evidence>
<accession>A0A2A6EFX9</accession>
<dbReference type="InterPro" id="IPR027417">
    <property type="entry name" value="P-loop_NTPase"/>
</dbReference>
<feature type="domain" description="ATPase AAA-type core" evidence="1">
    <location>
        <begin position="50"/>
        <end position="149"/>
    </location>
</feature>
<gene>
    <name evidence="2" type="ORF">CLI71_04855</name>
</gene>
<sequence length="447" mass="51817">MLLSAKFENIYSFNEETRILFTASKSDQLPLQVSRAEKRDDISVLRMGLVYGANASGKSNIIKCLAIIKEFALNGWSNLKYNYFKMTDEPQERSSIELEFKADNQFFAYGVAFSKGGLLEEWLYKTGSRNDIMIFERKRNGDSWDNTIAPQFLKDEDGQFLKFLIDGTPTKGTFLSEYIKRNGKGIDAIKSARKWFENLNIIFPNTHRTDFPFRVVNDTQFRTIMRELLNYFGTGISDLRRVESKPEELGIPDEIRQKIEESLEGKGSETGVVVHNENRFIFAEKDKSKNLKWHELKTIHKKDGSNSDYIFEMFEESDGTSRLFDFIPMLIDMRANDAVYVIDEVDRSLHPMLTLKLLEMYNSLLRSDSQMQLICTTHESNLLSTAPIRQDEVWFVEKDKKGESHLSSLCEYKPRENVQKGYLNGRYGAIPFFGELNNIHWDDAKQE</sequence>
<organism evidence="2 3">
    <name type="scientific">Prevotella intermedia</name>
    <dbReference type="NCBI Taxonomy" id="28131"/>
    <lineage>
        <taxon>Bacteria</taxon>
        <taxon>Pseudomonadati</taxon>
        <taxon>Bacteroidota</taxon>
        <taxon>Bacteroidia</taxon>
        <taxon>Bacteroidales</taxon>
        <taxon>Prevotellaceae</taxon>
        <taxon>Prevotella</taxon>
    </lineage>
</organism>
<protein>
    <recommendedName>
        <fullName evidence="1">ATPase AAA-type core domain-containing protein</fullName>
    </recommendedName>
</protein>
<dbReference type="PANTHER" id="PTHR40396">
    <property type="entry name" value="ATPASE-LIKE PROTEIN"/>
    <property type="match status" value="1"/>
</dbReference>
<feature type="domain" description="ATPase AAA-type core" evidence="1">
    <location>
        <begin position="262"/>
        <end position="384"/>
    </location>
</feature>
<name>A0A2A6EFX9_PREIN</name>
<dbReference type="EMBL" id="NSLY01000009">
    <property type="protein sequence ID" value="PDP60624.1"/>
    <property type="molecule type" value="Genomic_DNA"/>
</dbReference>
<comment type="caution">
    <text evidence="2">The sequence shown here is derived from an EMBL/GenBank/DDBJ whole genome shotgun (WGS) entry which is preliminary data.</text>
</comment>
<dbReference type="SUPFAM" id="SSF52540">
    <property type="entry name" value="P-loop containing nucleoside triphosphate hydrolases"/>
    <property type="match status" value="1"/>
</dbReference>
<dbReference type="RefSeq" id="WP_097549922.1">
    <property type="nucleotide sequence ID" value="NZ_NSLY01000009.1"/>
</dbReference>
<evidence type="ECO:0000259" key="1">
    <source>
        <dbReference type="Pfam" id="PF13304"/>
    </source>
</evidence>
<dbReference type="PANTHER" id="PTHR40396:SF1">
    <property type="entry name" value="ATPASE AAA-TYPE CORE DOMAIN-CONTAINING PROTEIN"/>
    <property type="match status" value="1"/>
</dbReference>
<dbReference type="Gene3D" id="3.40.50.300">
    <property type="entry name" value="P-loop containing nucleotide triphosphate hydrolases"/>
    <property type="match status" value="1"/>
</dbReference>
<dbReference type="Pfam" id="PF13304">
    <property type="entry name" value="AAA_21"/>
    <property type="match status" value="2"/>
</dbReference>
<proteinExistence type="predicted"/>
<dbReference type="Proteomes" id="UP000219058">
    <property type="component" value="Unassembled WGS sequence"/>
</dbReference>
<reference evidence="2 3" key="1">
    <citation type="submission" date="2017-09" db="EMBL/GenBank/DDBJ databases">
        <title>Phase variable restriction modification systems are present in the genome sequences of periodontal pathogens Prevotella intermedia, Tannerella forsythia and Porphyromonas gingivalis.</title>
        <authorList>
            <person name="Haigh R.D."/>
            <person name="Crawford L."/>
            <person name="Ralph J."/>
            <person name="Wanford J."/>
            <person name="Vartoukian S.R."/>
            <person name="Hijazib K."/>
            <person name="Wade W."/>
            <person name="Oggioni M.R."/>
        </authorList>
    </citation>
    <scope>NUCLEOTIDE SEQUENCE [LARGE SCALE GENOMIC DNA]</scope>
    <source>
        <strain evidence="2 3">WW2834</strain>
    </source>
</reference>
<dbReference type="GO" id="GO:0005524">
    <property type="term" value="F:ATP binding"/>
    <property type="evidence" value="ECO:0007669"/>
    <property type="project" value="InterPro"/>
</dbReference>
<dbReference type="AlphaFoldDB" id="A0A2A6EFX9"/>
<dbReference type="GO" id="GO:0016887">
    <property type="term" value="F:ATP hydrolysis activity"/>
    <property type="evidence" value="ECO:0007669"/>
    <property type="project" value="InterPro"/>
</dbReference>
<dbReference type="InterPro" id="IPR003959">
    <property type="entry name" value="ATPase_AAA_core"/>
</dbReference>